<dbReference type="Pfam" id="PF03553">
    <property type="entry name" value="Na_H_antiporter"/>
    <property type="match status" value="1"/>
</dbReference>
<comment type="caution">
    <text evidence="8">The sequence shown here is derived from an EMBL/GenBank/DDBJ whole genome shotgun (WGS) entry which is preliminary data.</text>
</comment>
<feature type="transmembrane region" description="Helical" evidence="6">
    <location>
        <begin position="376"/>
        <end position="395"/>
    </location>
</feature>
<name>A0ABU8HFE0_9BACI</name>
<keyword evidence="3 6" id="KW-0812">Transmembrane</keyword>
<evidence type="ECO:0000313" key="8">
    <source>
        <dbReference type="EMBL" id="MEI5907849.1"/>
    </source>
</evidence>
<dbReference type="EMBL" id="JBBAXC010000009">
    <property type="protein sequence ID" value="MEI5907849.1"/>
    <property type="molecule type" value="Genomic_DNA"/>
</dbReference>
<feature type="domain" description="Na+/H+ antiporter NhaC-like C-terminal" evidence="7">
    <location>
        <begin position="160"/>
        <end position="482"/>
    </location>
</feature>
<feature type="transmembrane region" description="Helical" evidence="6">
    <location>
        <begin position="68"/>
        <end position="86"/>
    </location>
</feature>
<feature type="transmembrane region" description="Helical" evidence="6">
    <location>
        <begin position="261"/>
        <end position="282"/>
    </location>
</feature>
<gene>
    <name evidence="8" type="ORF">WAK64_12370</name>
</gene>
<evidence type="ECO:0000256" key="6">
    <source>
        <dbReference type="SAM" id="Phobius"/>
    </source>
</evidence>
<comment type="subcellular location">
    <subcellularLocation>
        <location evidence="1">Cell membrane</location>
        <topology evidence="1">Multi-pass membrane protein</topology>
    </subcellularLocation>
</comment>
<evidence type="ECO:0000256" key="3">
    <source>
        <dbReference type="ARBA" id="ARBA00022692"/>
    </source>
</evidence>
<reference evidence="8 9" key="1">
    <citation type="journal article" date="2018" name="J. Microbiol.">
        <title>Bacillus spongiae sp. nov., isolated from sponge of Jeju Island.</title>
        <authorList>
            <person name="Lee G.E."/>
            <person name="Im W.T."/>
            <person name="Park J.S."/>
        </authorList>
    </citation>
    <scope>NUCLEOTIDE SEQUENCE [LARGE SCALE GENOMIC DNA]</scope>
    <source>
        <strain evidence="8 9">135PIL107-10</strain>
    </source>
</reference>
<feature type="transmembrane region" description="Helical" evidence="6">
    <location>
        <begin position="463"/>
        <end position="482"/>
    </location>
</feature>
<organism evidence="8 9">
    <name type="scientific">Bacillus spongiae</name>
    <dbReference type="NCBI Taxonomy" id="2683610"/>
    <lineage>
        <taxon>Bacteria</taxon>
        <taxon>Bacillati</taxon>
        <taxon>Bacillota</taxon>
        <taxon>Bacilli</taxon>
        <taxon>Bacillales</taxon>
        <taxon>Bacillaceae</taxon>
        <taxon>Bacillus</taxon>
    </lineage>
</organism>
<feature type="transmembrane region" description="Helical" evidence="6">
    <location>
        <begin position="194"/>
        <end position="216"/>
    </location>
</feature>
<dbReference type="PANTHER" id="PTHR43478:SF1">
    <property type="entry name" value="NA+_H+ ANTIPORTER NHAC-LIKE C-TERMINAL DOMAIN-CONTAINING PROTEIN"/>
    <property type="match status" value="1"/>
</dbReference>
<feature type="transmembrane region" description="Helical" evidence="6">
    <location>
        <begin position="6"/>
        <end position="25"/>
    </location>
</feature>
<keyword evidence="2" id="KW-1003">Cell membrane</keyword>
<feature type="transmembrane region" description="Helical" evidence="6">
    <location>
        <begin position="488"/>
        <end position="505"/>
    </location>
</feature>
<keyword evidence="9" id="KW-1185">Reference proteome</keyword>
<evidence type="ECO:0000256" key="2">
    <source>
        <dbReference type="ARBA" id="ARBA00022475"/>
    </source>
</evidence>
<protein>
    <submittedName>
        <fullName evidence="8">Na+/H+ antiporter NhaC family protein</fullName>
    </submittedName>
</protein>
<feature type="transmembrane region" description="Helical" evidence="6">
    <location>
        <begin position="339"/>
        <end position="356"/>
    </location>
</feature>
<evidence type="ECO:0000256" key="5">
    <source>
        <dbReference type="ARBA" id="ARBA00023136"/>
    </source>
</evidence>
<dbReference type="InterPro" id="IPR018461">
    <property type="entry name" value="Na/H_Antiport_NhaC-like_C"/>
</dbReference>
<dbReference type="Proteomes" id="UP001312865">
    <property type="component" value="Unassembled WGS sequence"/>
</dbReference>
<sequence>MENTIYSLLPPLIAIIMVVLTKRVLLSLGTGIVSAALILSQFNIVETFTIIWDSFKGIFVDEGALNTWYVYIMLFLLILGMITAFINLSGGTRAFGEWAMKRVKTRVGAQIVAAVLGIIVFIDDYFNALAVGQVARPITDRHNVSRAKLAYIIDSTSAPICVVSPISSWGAYIITIIAGIITEYNVSDYSAFSAFIQMIPMNLYVFAAIALVFITTTRGINLGQMKVHEARAIESGEVYDKTKDIPGELKNDLPVSEKGQVIDLILPIIALVVGTIGTMIWTGFDGKWDIFNILENTDVATSLLYGGLVGLAVAVVMNLRKGSQASTYSVGIVEGIKSMLPAIYILIFAWMIVGLIDSLGTGTYLAGLVEESNLPIGLLPAILFIVAGIIAFSTGTSWGSFGILLPIAGQIAAVTDVEMLLPSLAAVLAGAVFGDHCSPISDTTILSSTGAGSNHMDHVITQLPYALTGAVISVIGFIILGFTGSTLLALGITAMLLIAYGFVMGNKGEKTV</sequence>
<feature type="transmembrane region" description="Helical" evidence="6">
    <location>
        <begin position="302"/>
        <end position="319"/>
    </location>
</feature>
<keyword evidence="4 6" id="KW-1133">Transmembrane helix</keyword>
<feature type="transmembrane region" description="Helical" evidence="6">
    <location>
        <begin position="32"/>
        <end position="52"/>
    </location>
</feature>
<evidence type="ECO:0000259" key="7">
    <source>
        <dbReference type="Pfam" id="PF03553"/>
    </source>
</evidence>
<evidence type="ECO:0000313" key="9">
    <source>
        <dbReference type="Proteomes" id="UP001312865"/>
    </source>
</evidence>
<dbReference type="PANTHER" id="PTHR43478">
    <property type="entry name" value="NA+/H+ ANTIPORTER-RELATED"/>
    <property type="match status" value="1"/>
</dbReference>
<evidence type="ECO:0000256" key="1">
    <source>
        <dbReference type="ARBA" id="ARBA00004651"/>
    </source>
</evidence>
<proteinExistence type="predicted"/>
<evidence type="ECO:0000256" key="4">
    <source>
        <dbReference type="ARBA" id="ARBA00022989"/>
    </source>
</evidence>
<accession>A0ABU8HFE0</accession>
<keyword evidence="5 6" id="KW-0472">Membrane</keyword>
<dbReference type="RefSeq" id="WP_336587285.1">
    <property type="nucleotide sequence ID" value="NZ_JBBAXC010000009.1"/>
</dbReference>